<reference evidence="1" key="1">
    <citation type="journal article" date="2014" name="Front. Microbiol.">
        <title>High frequency of phylogenetically diverse reductive dehalogenase-homologous genes in deep subseafloor sedimentary metagenomes.</title>
        <authorList>
            <person name="Kawai M."/>
            <person name="Futagami T."/>
            <person name="Toyoda A."/>
            <person name="Takaki Y."/>
            <person name="Nishi S."/>
            <person name="Hori S."/>
            <person name="Arai W."/>
            <person name="Tsubouchi T."/>
            <person name="Morono Y."/>
            <person name="Uchiyama I."/>
            <person name="Ito T."/>
            <person name="Fujiyama A."/>
            <person name="Inagaki F."/>
            <person name="Takami H."/>
        </authorList>
    </citation>
    <scope>NUCLEOTIDE SEQUENCE</scope>
    <source>
        <strain evidence="1">Expedition CK06-06</strain>
    </source>
</reference>
<dbReference type="AlphaFoldDB" id="X1AS26"/>
<feature type="non-terminal residue" evidence="1">
    <location>
        <position position="1"/>
    </location>
</feature>
<proteinExistence type="predicted"/>
<protein>
    <recommendedName>
        <fullName evidence="2">AAA domain-containing protein</fullName>
    </recommendedName>
</protein>
<dbReference type="EMBL" id="BART01001658">
    <property type="protein sequence ID" value="GAG72127.1"/>
    <property type="molecule type" value="Genomic_DNA"/>
</dbReference>
<gene>
    <name evidence="1" type="ORF">S01H4_05648</name>
</gene>
<accession>X1AS26</accession>
<comment type="caution">
    <text evidence="1">The sequence shown here is derived from an EMBL/GenBank/DDBJ whole genome shotgun (WGS) entry which is preliminary data.</text>
</comment>
<dbReference type="SUPFAM" id="SSF52540">
    <property type="entry name" value="P-loop containing nucleoside triphosphate hydrolases"/>
    <property type="match status" value="1"/>
</dbReference>
<dbReference type="InterPro" id="IPR027417">
    <property type="entry name" value="P-loop_NTPase"/>
</dbReference>
<sequence>FNFAWYIKDIVDGKILIIDLNFCEGPSDLAVSLGLNLSPNLSIFIEKITQGKDCFNKSVINLDNDKIDILQPPLSIYQSDKFSIDMLDSIIYSARNNYDIIIVDVPFRYDNVSLEMLNLSTTSILVLSPNVRLAPRVSNFQKFLPTSQKKGIIFNKVGKGEKTYIDEYKSILDIPVCGRIPFIPEEDRKMIARGSNSFDILDLQSRMSNLRNFIF</sequence>
<dbReference type="Gene3D" id="3.40.50.300">
    <property type="entry name" value="P-loop containing nucleotide triphosphate hydrolases"/>
    <property type="match status" value="1"/>
</dbReference>
<evidence type="ECO:0000313" key="1">
    <source>
        <dbReference type="EMBL" id="GAG72127.1"/>
    </source>
</evidence>
<evidence type="ECO:0008006" key="2">
    <source>
        <dbReference type="Google" id="ProtNLM"/>
    </source>
</evidence>
<organism evidence="1">
    <name type="scientific">marine sediment metagenome</name>
    <dbReference type="NCBI Taxonomy" id="412755"/>
    <lineage>
        <taxon>unclassified sequences</taxon>
        <taxon>metagenomes</taxon>
        <taxon>ecological metagenomes</taxon>
    </lineage>
</organism>
<name>X1AS26_9ZZZZ</name>